<proteinExistence type="predicted"/>
<sequence length="2114" mass="232358">MRWFSVCFLFLLGTSLLSSINAESSSKWGILFNSFFDNGIPGIAVQSENPQDSIHARVKRAIYAAFGWGQNCNPGWTGTYCETPLCTTPNPVTSSNTMSNQLVDRGNLGNGCSQSVAFPVEKNVQTLTISIATPSGYPKITIVDQNNNIVIQNVGTLPTAAIAMLPTPAPGFYSLNVSVDDPQVLSFLSVTAGFVPTPQDDSFDNGAIYNGESNYFIAHAVNVSSPGKLGALFIRINGTMTSTYTASLASRYGCGYEYFAGMYSCQSGSAENFWVVEGTDSFGFRFRRSKSFNCLNRPTPPTTPFITTAAPTSCLNGGTLVAANTSSAYCYCGEFFTGNDCAFPICMNGGSYLSTGKCDCQFGYSGTFCEHVTCSNDNIGNYFTEDKTLIVVLRQSTYIVQQIPSIQQIIAGEIQYYGVNDIQLYNNFILVTFVNDQISWMEYYSADDFYKNLNSTTAITNTRCNDTVVDAISKVFLATAINNKSPILVFTDVPADDGADYLTIVFYNTFRKLPIFIYYMADPSSTCNVDTLSPGYRTLNRLAHTSGGLVFTPTLSGFTNTLKYSTRHVTYKRQWVLGYDYFQCQMGNHGSFFVDSSTKAIAILATGTNLTIQVTDPAGNSSMVIDALVADNDDYIWHVVDVTHGAYLFFITSSGGSTMPCNYRVYIQSQYDLFYGISNSLLTDATFTEPILNQPSNIVAVLNGLRDRVSDQFRLFSEIQISRANNSGHLEPVYYSNGIYRDGCNFHLHFGAFACNVPGEHLYLTVYADDELGYPIQRTAVAYCAYEQPTEAPPGTCLHGGVPNPYNTTTCLCPTYWSGQYCQNLYCANNGTAINNLYCQCPPYTDGRYCDVVSCDSPSSTVDFGFTHRSLVFVLNVQNSMAPALTDLASQVQNLVISLITMHTRFITKFGVIMYDQTQTQILKVDDDPYRFIAAVQFAAEYAGTQPPATNCTGLLDQALVIGVAESLPNSYVFGFTDSESSQGLTSTDWIVAMENAQDMRTRIYLVATSNSLCGGVNGYQFNDHHIQMVEYTEGDVFYTTHPGKLLQFIPTLYKSGLFGGADLDNCSAEGYLPVDYWAQSFTIYTGGQNLQVTVTPPEGVEADYLNKIDTDTYLDIRQYIIPCKASSQWRPSGAYCYIYVLNASTWQNAHDQCHVDYEAHMIHIFNQETQDEINSKIGSTWIWIGLKRVGNSTTFNWDIPDDAPYTIPLSGYTNWEPSQNQSDPSTGDCVLLKPGTGGQPRWWTADCNTNTQTSMCQKHRYDQDFIPGRGENLLPAGLWLVKITGTGSCGFSANIQSEIQIFYGFTPNLHSDVPKSHADLARTDNRFIATVTGLDPINPNSNEDSIDGNLNYAYIYDERNLVSTTTFQRRTLCSYRTVSQTFTCPKYGSSSVLTQMPVQFSGIDQFGNLFERIGTPYCSVGVASCQHGGYLYNGQCICPPLFEGEACETRICMYGGQLMPNGECQCTEETTGESCQYFQCVPPRKVDFSDNGKTLVILLETSYGMGTPMFKIKKNLAAIVNNITTSAGAPQWFTNYILFPFDSTSNQAQWYPKTYATNIQTIVDAIQPSWYYTCPGGTCATGDQCPRPILQVINDTLNDSQFVSPNSVILLFTQSTVGDISKYDTVFANIQNARAQIQVILPDISTPCSLPWTDRSNRVLFAIPQMTGGNLFTVYSQDLVSKLLPLYLPSLYRNAVVDSLVVRNCTRDEVLISIDSRTPELTVVYSGVNPVLTLIDPSNNSVTLPPNAISSVFNYFGVVKTNGKGGTYRLIGTSESAAGTCLINIHADSKIELTVGFVQPNDAYNGLTIDDAHWVAVADPTKSNVIVIHTNNVTKVSIDYVQLYSASRPGRAQMFTSEVIRRSDDCSYQWVSVRGFYCDPFTTYELAVFGTDERSFVFRRSLAVHCVPDLPPRPPTPPTCDVSSRFYDIVVMIDGGASSDFTTLKNLMISTFSPYTLNANNTRLSVVVVNSNARVQNYLIDSDGKVPQVVINGATTDGSAGQNVLAGLQSVIGEYQNMNTTGYRPSARHLVVYASSNTNFTGGDPVDTLLSMKRSGMFGLVSVGYNLNADSAKALEDFSGPGCTYSDGGLNAAVNIANFIQDITCFRFPICGE</sequence>
<reference evidence="2" key="1">
    <citation type="submission" date="2022-11" db="UniProtKB">
        <authorList>
            <consortium name="WormBaseParasite"/>
        </authorList>
    </citation>
    <scope>IDENTIFICATION</scope>
</reference>
<protein>
    <submittedName>
        <fullName evidence="2">Uncharacterized protein</fullName>
    </submittedName>
</protein>
<evidence type="ECO:0000313" key="1">
    <source>
        <dbReference type="Proteomes" id="UP000887576"/>
    </source>
</evidence>
<accession>A0AC34R793</accession>
<dbReference type="Proteomes" id="UP000887576">
    <property type="component" value="Unplaced"/>
</dbReference>
<organism evidence="1 2">
    <name type="scientific">Panagrolaimus sp. JU765</name>
    <dbReference type="NCBI Taxonomy" id="591449"/>
    <lineage>
        <taxon>Eukaryota</taxon>
        <taxon>Metazoa</taxon>
        <taxon>Ecdysozoa</taxon>
        <taxon>Nematoda</taxon>
        <taxon>Chromadorea</taxon>
        <taxon>Rhabditida</taxon>
        <taxon>Tylenchina</taxon>
        <taxon>Panagrolaimomorpha</taxon>
        <taxon>Panagrolaimoidea</taxon>
        <taxon>Panagrolaimidae</taxon>
        <taxon>Panagrolaimus</taxon>
    </lineage>
</organism>
<name>A0AC34R793_9BILA</name>
<dbReference type="WBParaSite" id="JU765_v2.g3999.t1">
    <property type="protein sequence ID" value="JU765_v2.g3999.t1"/>
    <property type="gene ID" value="JU765_v2.g3999"/>
</dbReference>
<evidence type="ECO:0000313" key="2">
    <source>
        <dbReference type="WBParaSite" id="JU765_v2.g3999.t1"/>
    </source>
</evidence>